<dbReference type="SUPFAM" id="SSF48350">
    <property type="entry name" value="GTPase activation domain, GAP"/>
    <property type="match status" value="1"/>
</dbReference>
<name>A0AAV6YP03_ENGPU</name>
<dbReference type="Proteomes" id="UP000824782">
    <property type="component" value="Unassembled WGS sequence"/>
</dbReference>
<gene>
    <name evidence="3" type="ORF">GDO81_021297</name>
</gene>
<dbReference type="GO" id="GO:0005096">
    <property type="term" value="F:GTPase activator activity"/>
    <property type="evidence" value="ECO:0007669"/>
    <property type="project" value="UniProtKB-KW"/>
</dbReference>
<dbReference type="PANTHER" id="PTHR14963">
    <property type="entry name" value="RHO GTPASE ACTIVATING PROTEIN 18,19-RELATED"/>
    <property type="match status" value="1"/>
</dbReference>
<evidence type="ECO:0000313" key="4">
    <source>
        <dbReference type="Proteomes" id="UP000824782"/>
    </source>
</evidence>
<dbReference type="InterPro" id="IPR008936">
    <property type="entry name" value="Rho_GTPase_activation_prot"/>
</dbReference>
<dbReference type="GO" id="GO:0005737">
    <property type="term" value="C:cytoplasm"/>
    <property type="evidence" value="ECO:0007669"/>
    <property type="project" value="TreeGrafter"/>
</dbReference>
<keyword evidence="1" id="KW-0343">GTPase activation</keyword>
<evidence type="ECO:0000259" key="2">
    <source>
        <dbReference type="PROSITE" id="PS50238"/>
    </source>
</evidence>
<dbReference type="SMART" id="SM00324">
    <property type="entry name" value="RhoGAP"/>
    <property type="match status" value="1"/>
</dbReference>
<dbReference type="InterPro" id="IPR000198">
    <property type="entry name" value="RhoGAP_dom"/>
</dbReference>
<comment type="caution">
    <text evidence="3">The sequence shown here is derived from an EMBL/GenBank/DDBJ whole genome shotgun (WGS) entry which is preliminary data.</text>
</comment>
<dbReference type="GO" id="GO:0030833">
    <property type="term" value="P:regulation of actin filament polymerization"/>
    <property type="evidence" value="ECO:0007669"/>
    <property type="project" value="TreeGrafter"/>
</dbReference>
<feature type="domain" description="Rho-GAP" evidence="2">
    <location>
        <begin position="68"/>
        <end position="207"/>
    </location>
</feature>
<dbReference type="GO" id="GO:0051056">
    <property type="term" value="P:regulation of small GTPase mediated signal transduction"/>
    <property type="evidence" value="ECO:0007669"/>
    <property type="project" value="TreeGrafter"/>
</dbReference>
<reference evidence="3" key="1">
    <citation type="thesis" date="2020" institute="ProQuest LLC" country="789 East Eisenhower Parkway, Ann Arbor, MI, USA">
        <title>Comparative Genomics and Chromosome Evolution.</title>
        <authorList>
            <person name="Mudd A.B."/>
        </authorList>
    </citation>
    <scope>NUCLEOTIDE SEQUENCE</scope>
    <source>
        <strain evidence="3">237g6f4</strain>
        <tissue evidence="3">Blood</tissue>
    </source>
</reference>
<dbReference type="PROSITE" id="PS50238">
    <property type="entry name" value="RHOGAP"/>
    <property type="match status" value="1"/>
</dbReference>
<sequence>METELPHFQIQKGRLGVTRISDLSSSDMKQVPTLALIELTALWDVLGLDFKRNKAVKRRPADSRLFGVPLNTLLEHDRKLISQTQVPLILQAILNCVEKNGLELQGILRICGSQARIKSLQQRLERNFYAGLFSWDEVNPHDAAGLLKLFLRELPAPLLTAEYLPAFTAVQKITDLKQRLQALNLLILVLPEANRSTLKVPLLDTSL</sequence>
<proteinExistence type="predicted"/>
<evidence type="ECO:0000256" key="1">
    <source>
        <dbReference type="ARBA" id="ARBA00022468"/>
    </source>
</evidence>
<keyword evidence="4" id="KW-1185">Reference proteome</keyword>
<dbReference type="GO" id="GO:0007165">
    <property type="term" value="P:signal transduction"/>
    <property type="evidence" value="ECO:0007669"/>
    <property type="project" value="InterPro"/>
</dbReference>
<protein>
    <recommendedName>
        <fullName evidence="2">Rho-GAP domain-containing protein</fullName>
    </recommendedName>
</protein>
<evidence type="ECO:0000313" key="3">
    <source>
        <dbReference type="EMBL" id="KAG8539169.1"/>
    </source>
</evidence>
<dbReference type="Gene3D" id="1.10.555.10">
    <property type="entry name" value="Rho GTPase activation protein"/>
    <property type="match status" value="1"/>
</dbReference>
<dbReference type="Pfam" id="PF00620">
    <property type="entry name" value="RhoGAP"/>
    <property type="match status" value="1"/>
</dbReference>
<dbReference type="AlphaFoldDB" id="A0AAV6YP03"/>
<dbReference type="EMBL" id="WNYA01015927">
    <property type="protein sequence ID" value="KAG8539169.1"/>
    <property type="molecule type" value="Genomic_DNA"/>
</dbReference>
<accession>A0AAV6YP03</accession>
<organism evidence="3 4">
    <name type="scientific">Engystomops pustulosus</name>
    <name type="common">Tungara frog</name>
    <name type="synonym">Physalaemus pustulosus</name>
    <dbReference type="NCBI Taxonomy" id="76066"/>
    <lineage>
        <taxon>Eukaryota</taxon>
        <taxon>Metazoa</taxon>
        <taxon>Chordata</taxon>
        <taxon>Craniata</taxon>
        <taxon>Vertebrata</taxon>
        <taxon>Euteleostomi</taxon>
        <taxon>Amphibia</taxon>
        <taxon>Batrachia</taxon>
        <taxon>Anura</taxon>
        <taxon>Neobatrachia</taxon>
        <taxon>Hyloidea</taxon>
        <taxon>Leptodactylidae</taxon>
        <taxon>Leiuperinae</taxon>
        <taxon>Engystomops</taxon>
    </lineage>
</organism>
<dbReference type="PANTHER" id="PTHR14963:SF4">
    <property type="entry name" value="RHO GTPASE-ACTIVATING PROTEIN 40"/>
    <property type="match status" value="1"/>
</dbReference>